<keyword evidence="2" id="KW-0472">Membrane</keyword>
<gene>
    <name evidence="3" type="ORF">H072_2966</name>
</gene>
<dbReference type="AlphaFoldDB" id="S8C5S1"/>
<dbReference type="OrthoDB" id="4582561at2759"/>
<feature type="transmembrane region" description="Helical" evidence="2">
    <location>
        <begin position="226"/>
        <end position="246"/>
    </location>
</feature>
<dbReference type="EMBL" id="AQGS01000090">
    <property type="protein sequence ID" value="EPS43042.1"/>
    <property type="molecule type" value="Genomic_DNA"/>
</dbReference>
<keyword evidence="2" id="KW-1133">Transmembrane helix</keyword>
<accession>S8C5S1</accession>
<reference evidence="4" key="2">
    <citation type="submission" date="2013-04" db="EMBL/GenBank/DDBJ databases">
        <title>Genomic mechanisms accounting for the adaptation to parasitism in nematode-trapping fungi.</title>
        <authorList>
            <person name="Ahren D.G."/>
        </authorList>
    </citation>
    <scope>NUCLEOTIDE SEQUENCE [LARGE SCALE GENOMIC DNA]</scope>
    <source>
        <strain evidence="4">CBS 200.50</strain>
    </source>
</reference>
<feature type="transmembrane region" description="Helical" evidence="2">
    <location>
        <begin position="164"/>
        <end position="189"/>
    </location>
</feature>
<sequence length="553" mass="62593">MSLGFYDTLSMNISIFDKILSSTLKPKGDYKWPDLCQGLGNTYVGPNADFQYFDVCSIYPDLIQGLNAGTFDANQTFIDELTNYRIKPIQNVPTISKDITTETLSFLLRTCKGFDCNTANQYVMCDPNLIVTNSGQSLSHMGVMACKTAICMTLRTYVSDDPDIGGIGVFISYILQLVLVVIMTIYVLCKLVLHERRVIVDDMHSPFTGSSAFPHTLQEFQKVQSWFVGSLVIAAAIRQIASITNISVTDFLFLGGISVNGVVLICYMNAALLLLGRKSWYIYGISWVTFILCSAFVIYTNMKRGERVNNVLPTLYFCRNDLTDSRNSLRIIDWVTLVHRLPESTIYIAWGFCTFIQLGCLFWMLEWDLKTSPGFRDWIRTRLGQIMLWFIILIITFAFLAILALQLAMLYNFWGIVDRHSWSFGQIIAVTIWFPLIIDYIHDYYKEKKGYVITTDGYPKDEESNYSTVPLNPGSGGAPSPAHNRNASSSTFHTSHTHAQSENRDGRRPTHDLFNNHITISLRLAITPEHTFFSALPNVPDAIRHAGYGYPIF</sequence>
<feature type="region of interest" description="Disordered" evidence="1">
    <location>
        <begin position="463"/>
        <end position="512"/>
    </location>
</feature>
<evidence type="ECO:0000313" key="3">
    <source>
        <dbReference type="EMBL" id="EPS43042.1"/>
    </source>
</evidence>
<dbReference type="STRING" id="1284197.S8C5S1"/>
<feature type="compositionally biased region" description="Basic and acidic residues" evidence="1">
    <location>
        <begin position="499"/>
        <end position="511"/>
    </location>
</feature>
<keyword evidence="2" id="KW-0812">Transmembrane</keyword>
<protein>
    <submittedName>
        <fullName evidence="3">Uncharacterized protein</fullName>
    </submittedName>
</protein>
<keyword evidence="4" id="KW-1185">Reference proteome</keyword>
<dbReference type="OMA" id="TIYIAWG"/>
<organism evidence="3 4">
    <name type="scientific">Dactylellina haptotyla (strain CBS 200.50)</name>
    <name type="common">Nematode-trapping fungus</name>
    <name type="synonym">Monacrosporium haptotylum</name>
    <dbReference type="NCBI Taxonomy" id="1284197"/>
    <lineage>
        <taxon>Eukaryota</taxon>
        <taxon>Fungi</taxon>
        <taxon>Dikarya</taxon>
        <taxon>Ascomycota</taxon>
        <taxon>Pezizomycotina</taxon>
        <taxon>Orbiliomycetes</taxon>
        <taxon>Orbiliales</taxon>
        <taxon>Orbiliaceae</taxon>
        <taxon>Dactylellina</taxon>
    </lineage>
</organism>
<feature type="compositionally biased region" description="Low complexity" evidence="1">
    <location>
        <begin position="488"/>
        <end position="498"/>
    </location>
</feature>
<feature type="transmembrane region" description="Helical" evidence="2">
    <location>
        <begin position="386"/>
        <end position="411"/>
    </location>
</feature>
<dbReference type="Proteomes" id="UP000015100">
    <property type="component" value="Unassembled WGS sequence"/>
</dbReference>
<dbReference type="HOGENOM" id="CLU_492583_0_0_1"/>
<feature type="transmembrane region" description="Helical" evidence="2">
    <location>
        <begin position="423"/>
        <end position="441"/>
    </location>
</feature>
<feature type="transmembrane region" description="Helical" evidence="2">
    <location>
        <begin position="280"/>
        <end position="299"/>
    </location>
</feature>
<evidence type="ECO:0000256" key="1">
    <source>
        <dbReference type="SAM" id="MobiDB-lite"/>
    </source>
</evidence>
<comment type="caution">
    <text evidence="3">The sequence shown here is derived from an EMBL/GenBank/DDBJ whole genome shotgun (WGS) entry which is preliminary data.</text>
</comment>
<reference evidence="3 4" key="1">
    <citation type="journal article" date="2013" name="PLoS Genet.">
        <title>Genomic mechanisms accounting for the adaptation to parasitism in nematode-trapping fungi.</title>
        <authorList>
            <person name="Meerupati T."/>
            <person name="Andersson K.M."/>
            <person name="Friman E."/>
            <person name="Kumar D."/>
            <person name="Tunlid A."/>
            <person name="Ahren D."/>
        </authorList>
    </citation>
    <scope>NUCLEOTIDE SEQUENCE [LARGE SCALE GENOMIC DNA]</scope>
    <source>
        <strain evidence="3 4">CBS 200.50</strain>
    </source>
</reference>
<feature type="transmembrane region" description="Helical" evidence="2">
    <location>
        <begin position="346"/>
        <end position="365"/>
    </location>
</feature>
<feature type="transmembrane region" description="Helical" evidence="2">
    <location>
        <begin position="252"/>
        <end position="275"/>
    </location>
</feature>
<proteinExistence type="predicted"/>
<evidence type="ECO:0000256" key="2">
    <source>
        <dbReference type="SAM" id="Phobius"/>
    </source>
</evidence>
<name>S8C5S1_DACHA</name>
<evidence type="ECO:0000313" key="4">
    <source>
        <dbReference type="Proteomes" id="UP000015100"/>
    </source>
</evidence>